<name>A0A167H2N3_9FLAO</name>
<dbReference type="Gene3D" id="2.40.128.270">
    <property type="match status" value="1"/>
</dbReference>
<dbReference type="InterPro" id="IPR025485">
    <property type="entry name" value="DUF4377"/>
</dbReference>
<feature type="domain" description="DUF306" evidence="1">
    <location>
        <begin position="127"/>
        <end position="235"/>
    </location>
</feature>
<comment type="caution">
    <text evidence="3">The sequence shown here is derived from an EMBL/GenBank/DDBJ whole genome shotgun (WGS) entry which is preliminary data.</text>
</comment>
<evidence type="ECO:0008006" key="5">
    <source>
        <dbReference type="Google" id="ProtNLM"/>
    </source>
</evidence>
<dbReference type="PANTHER" id="PTHR35535">
    <property type="entry name" value="HEAT SHOCK PROTEIN HSLJ"/>
    <property type="match status" value="1"/>
</dbReference>
<evidence type="ECO:0000259" key="1">
    <source>
        <dbReference type="Pfam" id="PF03724"/>
    </source>
</evidence>
<dbReference type="InterPro" id="IPR005184">
    <property type="entry name" value="DUF306_Meta_HslJ"/>
</dbReference>
<dbReference type="Proteomes" id="UP000077013">
    <property type="component" value="Unassembled WGS sequence"/>
</dbReference>
<organism evidence="3 4">
    <name type="scientific">Cochleicola gelatinilyticus</name>
    <dbReference type="NCBI Taxonomy" id="1763537"/>
    <lineage>
        <taxon>Bacteria</taxon>
        <taxon>Pseudomonadati</taxon>
        <taxon>Bacteroidota</taxon>
        <taxon>Flavobacteriia</taxon>
        <taxon>Flavobacteriales</taxon>
        <taxon>Flavobacteriaceae</taxon>
        <taxon>Cochleicola</taxon>
    </lineage>
</organism>
<feature type="domain" description="DUF4377" evidence="2">
    <location>
        <begin position="31"/>
        <end position="110"/>
    </location>
</feature>
<evidence type="ECO:0000313" key="4">
    <source>
        <dbReference type="Proteomes" id="UP000077013"/>
    </source>
</evidence>
<dbReference type="EMBL" id="LRXL01000045">
    <property type="protein sequence ID" value="OAB78151.1"/>
    <property type="molecule type" value="Genomic_DNA"/>
</dbReference>
<proteinExistence type="predicted"/>
<dbReference type="RefSeq" id="WP_068592973.1">
    <property type="nucleotide sequence ID" value="NZ_LRXL01000045.1"/>
</dbReference>
<dbReference type="InterPro" id="IPR053147">
    <property type="entry name" value="Hsp_HslJ-like"/>
</dbReference>
<protein>
    <recommendedName>
        <fullName evidence="5">DUF4377 domain-containing protein</fullName>
    </recommendedName>
</protein>
<dbReference type="AlphaFoldDB" id="A0A167H2N3"/>
<keyword evidence="4" id="KW-1185">Reference proteome</keyword>
<sequence>MKSLTALFLAFLIANSCNEKPSEEQETFVYWVNSAKVACEGVGQRQCLQIQKGEQFREGEWQLFYSTIDGFNYEPGFIYKLEVSEVKKDPKSVPADASSIQYTLVEVLEKKAMEPKTDSKIAIQLHDIWALQAMNGDVVRHNQFSGRNKQPVLEIFVEEKRIGGNDGCNSIFGSIETLTDKSIRFGTLGGTKMACPNMDLSAEYNKALQQVRSYKREELSLYFYNEADKEVLRYKKVD</sequence>
<reference evidence="3 4" key="1">
    <citation type="submission" date="2016-02" db="EMBL/GenBank/DDBJ databases">
        <title>Ulvibacter sp. LPB0005, isolated from Thais luteostoma.</title>
        <authorList>
            <person name="Shin S.-K."/>
            <person name="Yi H."/>
        </authorList>
    </citation>
    <scope>NUCLEOTIDE SEQUENCE [LARGE SCALE GENOMIC DNA]</scope>
    <source>
        <strain evidence="3 4">LPB0005</strain>
    </source>
</reference>
<dbReference type="STRING" id="1763537.ULVI_11760"/>
<accession>A0A167H2N3</accession>
<dbReference type="Pfam" id="PF14302">
    <property type="entry name" value="DUF4377"/>
    <property type="match status" value="1"/>
</dbReference>
<evidence type="ECO:0000259" key="2">
    <source>
        <dbReference type="Pfam" id="PF14302"/>
    </source>
</evidence>
<dbReference type="PANTHER" id="PTHR35535:SF2">
    <property type="entry name" value="DUF306 DOMAIN-CONTAINING PROTEIN"/>
    <property type="match status" value="1"/>
</dbReference>
<evidence type="ECO:0000313" key="3">
    <source>
        <dbReference type="EMBL" id="OAB78151.1"/>
    </source>
</evidence>
<dbReference type="Pfam" id="PF03724">
    <property type="entry name" value="META"/>
    <property type="match status" value="1"/>
</dbReference>
<dbReference type="InterPro" id="IPR038670">
    <property type="entry name" value="HslJ-like_sf"/>
</dbReference>
<gene>
    <name evidence="3" type="ORF">ULVI_11760</name>
</gene>